<name>A0A6A2WCR3_HIBSY</name>
<organism evidence="1 2">
    <name type="scientific">Hibiscus syriacus</name>
    <name type="common">Rose of Sharon</name>
    <dbReference type="NCBI Taxonomy" id="106335"/>
    <lineage>
        <taxon>Eukaryota</taxon>
        <taxon>Viridiplantae</taxon>
        <taxon>Streptophyta</taxon>
        <taxon>Embryophyta</taxon>
        <taxon>Tracheophyta</taxon>
        <taxon>Spermatophyta</taxon>
        <taxon>Magnoliopsida</taxon>
        <taxon>eudicotyledons</taxon>
        <taxon>Gunneridae</taxon>
        <taxon>Pentapetalae</taxon>
        <taxon>rosids</taxon>
        <taxon>malvids</taxon>
        <taxon>Malvales</taxon>
        <taxon>Malvaceae</taxon>
        <taxon>Malvoideae</taxon>
        <taxon>Hibiscus</taxon>
    </lineage>
</organism>
<sequence>MLAISSNRVANLEARLKNFALDILKRGSKVWVEELQINLHKFFDTTESEISKDGSSSFVSHLQTFLFNLSKSLLGAEPALDPGVADSGPLAINLWLGLQLLPTVPILAFQPWLRYFFTPTLILSPSPTHPQLDLHSQVHAYCGFSAFLPTLLGTIASDKTGLQASFNTRQLGRTSNSLLMTRFFDIKKGELLCGYQPLAMRDAQTGSLTESNKQCVAKDYVTLSASLIVAHKYQMYDSISGDSGKITAVEKAN</sequence>
<dbReference type="Proteomes" id="UP000436088">
    <property type="component" value="Unassembled WGS sequence"/>
</dbReference>
<proteinExistence type="predicted"/>
<reference evidence="1" key="1">
    <citation type="submission" date="2019-09" db="EMBL/GenBank/DDBJ databases">
        <title>Draft genome information of white flower Hibiscus syriacus.</title>
        <authorList>
            <person name="Kim Y.-M."/>
        </authorList>
    </citation>
    <scope>NUCLEOTIDE SEQUENCE [LARGE SCALE GENOMIC DNA]</scope>
    <source>
        <strain evidence="1">YM2019G1</strain>
    </source>
</reference>
<protein>
    <submittedName>
        <fullName evidence="1">Uncharacterized protein</fullName>
    </submittedName>
</protein>
<comment type="caution">
    <text evidence="1">The sequence shown here is derived from an EMBL/GenBank/DDBJ whole genome shotgun (WGS) entry which is preliminary data.</text>
</comment>
<evidence type="ECO:0000313" key="1">
    <source>
        <dbReference type="EMBL" id="KAE8654911.1"/>
    </source>
</evidence>
<dbReference type="AlphaFoldDB" id="A0A6A2WCR3"/>
<gene>
    <name evidence="1" type="ORF">F3Y22_tig00117034pilonHSYRG00162</name>
</gene>
<evidence type="ECO:0000313" key="2">
    <source>
        <dbReference type="Proteomes" id="UP000436088"/>
    </source>
</evidence>
<accession>A0A6A2WCR3</accession>
<keyword evidence="2" id="KW-1185">Reference proteome</keyword>
<dbReference type="EMBL" id="VEPZ02001782">
    <property type="protein sequence ID" value="KAE8654911.1"/>
    <property type="molecule type" value="Genomic_DNA"/>
</dbReference>